<dbReference type="RefSeq" id="WP_289963999.1">
    <property type="nucleotide sequence ID" value="NZ_JAUEOZ010000003.1"/>
</dbReference>
<sequence length="172" mass="19257">MQIIRELSDSYYFQVGNAPLTINDSTTVYPCCKGGNPSGYLVAVVRNANVDFVDVRELGVDGVEFQGDAFTPETIRSLSQVDWRLAVVLAREKKVLQDIKTQFPYAIKANRSNVQVGDLLCNHKNVPLLLVTEDVLLNEDSFQYWYIVGSTVRQVAQIVQHSSHVAPVELKQ</sequence>
<gene>
    <name evidence="1" type="ORF">QWJ08_21040</name>
</gene>
<accession>A0ABT7Y763</accession>
<reference evidence="1" key="1">
    <citation type="submission" date="2024-05" db="EMBL/GenBank/DDBJ databases">
        <title>Genome Sequences of Four Agar- Degrading Marine Bacteria.</title>
        <authorList>
            <person name="Phillips E.K."/>
            <person name="Shaffer J.C."/>
            <person name="Henson M.W."/>
            <person name="Temperton B."/>
            <person name="Thrash C.J."/>
            <person name="Martin M.O."/>
        </authorList>
    </citation>
    <scope>NUCLEOTIDE SEQUENCE</scope>
    <source>
        <strain evidence="1">EKP203</strain>
    </source>
</reference>
<keyword evidence="2" id="KW-1185">Reference proteome</keyword>
<evidence type="ECO:0000313" key="1">
    <source>
        <dbReference type="EMBL" id="MDN2483842.1"/>
    </source>
</evidence>
<proteinExistence type="predicted"/>
<dbReference type="EMBL" id="JAUEOZ010000003">
    <property type="protein sequence ID" value="MDN2483842.1"/>
    <property type="molecule type" value="Genomic_DNA"/>
</dbReference>
<protein>
    <submittedName>
        <fullName evidence="1">Uncharacterized protein</fullName>
    </submittedName>
</protein>
<comment type="caution">
    <text evidence="1">The sequence shown here is derived from an EMBL/GenBank/DDBJ whole genome shotgun (WGS) entry which is preliminary data.</text>
</comment>
<evidence type="ECO:0000313" key="2">
    <source>
        <dbReference type="Proteomes" id="UP001169719"/>
    </source>
</evidence>
<name>A0ABT7Y763_9VIBR</name>
<dbReference type="Proteomes" id="UP001169719">
    <property type="component" value="Unassembled WGS sequence"/>
</dbReference>
<organism evidence="1 2">
    <name type="scientific">Vibrio agarivorans</name>
    <dbReference type="NCBI Taxonomy" id="153622"/>
    <lineage>
        <taxon>Bacteria</taxon>
        <taxon>Pseudomonadati</taxon>
        <taxon>Pseudomonadota</taxon>
        <taxon>Gammaproteobacteria</taxon>
        <taxon>Vibrionales</taxon>
        <taxon>Vibrionaceae</taxon>
        <taxon>Vibrio</taxon>
    </lineage>
</organism>